<reference evidence="1 2" key="1">
    <citation type="journal article" date="2017" name="Nat. Commun.">
        <title>Genome assembly with in vitro proximity ligation data and whole-genome triplication in lettuce.</title>
        <authorList>
            <person name="Reyes-Chin-Wo S."/>
            <person name="Wang Z."/>
            <person name="Yang X."/>
            <person name="Kozik A."/>
            <person name="Arikit S."/>
            <person name="Song C."/>
            <person name="Xia L."/>
            <person name="Froenicke L."/>
            <person name="Lavelle D.O."/>
            <person name="Truco M.J."/>
            <person name="Xia R."/>
            <person name="Zhu S."/>
            <person name="Xu C."/>
            <person name="Xu H."/>
            <person name="Xu X."/>
            <person name="Cox K."/>
            <person name="Korf I."/>
            <person name="Meyers B.C."/>
            <person name="Michelmore R.W."/>
        </authorList>
    </citation>
    <scope>NUCLEOTIDE SEQUENCE [LARGE SCALE GENOMIC DNA]</scope>
    <source>
        <strain evidence="2">cv. Salinas</strain>
        <tissue evidence="1">Seedlings</tissue>
    </source>
</reference>
<protein>
    <submittedName>
        <fullName evidence="1">Uncharacterized protein</fullName>
    </submittedName>
</protein>
<accession>A0A9R1WEN2</accession>
<proteinExistence type="predicted"/>
<dbReference type="EMBL" id="NBSK02000002">
    <property type="protein sequence ID" value="KAJ0221427.1"/>
    <property type="molecule type" value="Genomic_DNA"/>
</dbReference>
<comment type="caution">
    <text evidence="1">The sequence shown here is derived from an EMBL/GenBank/DDBJ whole genome shotgun (WGS) entry which is preliminary data.</text>
</comment>
<sequence>MEDIHVPRSILLMRTMTWVEFWPNESFMWLLMTLLKNLLQGSSPGSKFCIDWNQEQKMYAEVAAAICEERVIWREDDVPVIRKSIIESLNSNSIGMESRIPILLEWNISRKYEQYLIMGDHISSFSNSFILHDLQKL</sequence>
<dbReference type="AlphaFoldDB" id="A0A9R1WEN2"/>
<name>A0A9R1WEN2_LACSA</name>
<organism evidence="1 2">
    <name type="scientific">Lactuca sativa</name>
    <name type="common">Garden lettuce</name>
    <dbReference type="NCBI Taxonomy" id="4236"/>
    <lineage>
        <taxon>Eukaryota</taxon>
        <taxon>Viridiplantae</taxon>
        <taxon>Streptophyta</taxon>
        <taxon>Embryophyta</taxon>
        <taxon>Tracheophyta</taxon>
        <taxon>Spermatophyta</taxon>
        <taxon>Magnoliopsida</taxon>
        <taxon>eudicotyledons</taxon>
        <taxon>Gunneridae</taxon>
        <taxon>Pentapetalae</taxon>
        <taxon>asterids</taxon>
        <taxon>campanulids</taxon>
        <taxon>Asterales</taxon>
        <taxon>Asteraceae</taxon>
        <taxon>Cichorioideae</taxon>
        <taxon>Cichorieae</taxon>
        <taxon>Lactucinae</taxon>
        <taxon>Lactuca</taxon>
    </lineage>
</organism>
<evidence type="ECO:0000313" key="1">
    <source>
        <dbReference type="EMBL" id="KAJ0221427.1"/>
    </source>
</evidence>
<evidence type="ECO:0000313" key="2">
    <source>
        <dbReference type="Proteomes" id="UP000235145"/>
    </source>
</evidence>
<gene>
    <name evidence="1" type="ORF">LSAT_V11C200100900</name>
</gene>
<keyword evidence="2" id="KW-1185">Reference proteome</keyword>
<dbReference type="Proteomes" id="UP000235145">
    <property type="component" value="Unassembled WGS sequence"/>
</dbReference>